<dbReference type="RefSeq" id="WP_081155284.1">
    <property type="nucleotide sequence ID" value="NZ_LVYD01000102.1"/>
</dbReference>
<dbReference type="OrthoDB" id="678377at2"/>
<keyword evidence="3" id="KW-1185">Reference proteome</keyword>
<protein>
    <submittedName>
        <fullName evidence="2">Uncharacterized protein</fullName>
    </submittedName>
</protein>
<comment type="caution">
    <text evidence="2">The sequence shown here is derived from an EMBL/GenBank/DDBJ whole genome shotgun (WGS) entry which is preliminary data.</text>
</comment>
<evidence type="ECO:0000256" key="1">
    <source>
        <dbReference type="SAM" id="Phobius"/>
    </source>
</evidence>
<evidence type="ECO:0000313" key="3">
    <source>
        <dbReference type="Proteomes" id="UP000192796"/>
    </source>
</evidence>
<keyword evidence="1" id="KW-1133">Transmembrane helix</keyword>
<dbReference type="EMBL" id="LVYD01000102">
    <property type="protein sequence ID" value="OQP58138.1"/>
    <property type="molecule type" value="Genomic_DNA"/>
</dbReference>
<evidence type="ECO:0000313" key="2">
    <source>
        <dbReference type="EMBL" id="OQP58138.1"/>
    </source>
</evidence>
<proteinExistence type="predicted"/>
<sequence length="185" mass="21281">MSYHTLFLLLFIAVWIIRANIGKNVNKKVKLALTVLAIFFLIIPFLPRLFFGKWNAISLLNDKEISQIRLGPSLPNWKVNLVGSDLVISDKQQIDTITQLLRKVDVYFPSHPIRVWETKMFLITTTRDTVEMKINNTNNNGTSIETPSNEWRLDTLGCYLEKLTKYQQPVYSDTVKPEPVNVGSQ</sequence>
<organism evidence="2 3">
    <name type="scientific">Niastella vici</name>
    <dbReference type="NCBI Taxonomy" id="1703345"/>
    <lineage>
        <taxon>Bacteria</taxon>
        <taxon>Pseudomonadati</taxon>
        <taxon>Bacteroidota</taxon>
        <taxon>Chitinophagia</taxon>
        <taxon>Chitinophagales</taxon>
        <taxon>Chitinophagaceae</taxon>
        <taxon>Niastella</taxon>
    </lineage>
</organism>
<accession>A0A1V9FIF7</accession>
<feature type="transmembrane region" description="Helical" evidence="1">
    <location>
        <begin position="29"/>
        <end position="51"/>
    </location>
</feature>
<gene>
    <name evidence="2" type="ORF">A3860_07370</name>
</gene>
<dbReference type="Proteomes" id="UP000192796">
    <property type="component" value="Unassembled WGS sequence"/>
</dbReference>
<name>A0A1V9FIF7_9BACT</name>
<dbReference type="AlphaFoldDB" id="A0A1V9FIF7"/>
<keyword evidence="1" id="KW-0812">Transmembrane</keyword>
<keyword evidence="1" id="KW-0472">Membrane</keyword>
<reference evidence="2 3" key="1">
    <citation type="submission" date="2016-03" db="EMBL/GenBank/DDBJ databases">
        <title>Niastella vici sp. nov., isolated from farmland soil.</title>
        <authorList>
            <person name="Chen L."/>
            <person name="Wang D."/>
            <person name="Yang S."/>
            <person name="Wang G."/>
        </authorList>
    </citation>
    <scope>NUCLEOTIDE SEQUENCE [LARGE SCALE GENOMIC DNA]</scope>
    <source>
        <strain evidence="2 3">DJ57</strain>
    </source>
</reference>